<dbReference type="PANTHER" id="PTHR43712">
    <property type="entry name" value="PUTATIVE (AFU_ORTHOLOGUE AFUA_4G14580)-RELATED"/>
    <property type="match status" value="1"/>
</dbReference>
<dbReference type="Pfam" id="PF08100">
    <property type="entry name" value="Dimerisation"/>
    <property type="match status" value="1"/>
</dbReference>
<evidence type="ECO:0008006" key="10">
    <source>
        <dbReference type="Google" id="ProtNLM"/>
    </source>
</evidence>
<accession>A0A3R7X2L1</accession>
<name>A0A3R7X2L1_APHAT</name>
<feature type="domain" description="O-methyltransferase dimerisation" evidence="7">
    <location>
        <begin position="371"/>
        <end position="442"/>
    </location>
</feature>
<dbReference type="InterPro" id="IPR029063">
    <property type="entry name" value="SAM-dependent_MTases_sf"/>
</dbReference>
<dbReference type="Pfam" id="PF00891">
    <property type="entry name" value="Methyltransf_2"/>
    <property type="match status" value="1"/>
</dbReference>
<feature type="compositionally biased region" description="Basic and acidic residues" evidence="4">
    <location>
        <begin position="240"/>
        <end position="260"/>
    </location>
</feature>
<dbReference type="InterPro" id="IPR001077">
    <property type="entry name" value="COMT_C"/>
</dbReference>
<dbReference type="Pfam" id="PF01852">
    <property type="entry name" value="START"/>
    <property type="match status" value="1"/>
</dbReference>
<feature type="region of interest" description="Disordered" evidence="4">
    <location>
        <begin position="232"/>
        <end position="279"/>
    </location>
</feature>
<evidence type="ECO:0000313" key="9">
    <source>
        <dbReference type="Proteomes" id="UP000284702"/>
    </source>
</evidence>
<dbReference type="GO" id="GO:0032259">
    <property type="term" value="P:methylation"/>
    <property type="evidence" value="ECO:0007669"/>
    <property type="project" value="UniProtKB-KW"/>
</dbReference>
<evidence type="ECO:0000313" key="8">
    <source>
        <dbReference type="EMBL" id="RQM25504.1"/>
    </source>
</evidence>
<evidence type="ECO:0000259" key="7">
    <source>
        <dbReference type="Pfam" id="PF08100"/>
    </source>
</evidence>
<dbReference type="InterPro" id="IPR023393">
    <property type="entry name" value="START-like_dom_sf"/>
</dbReference>
<evidence type="ECO:0000259" key="5">
    <source>
        <dbReference type="Pfam" id="PF00891"/>
    </source>
</evidence>
<protein>
    <recommendedName>
        <fullName evidence="10">START domain-containing protein</fullName>
    </recommendedName>
</protein>
<dbReference type="Proteomes" id="UP000284702">
    <property type="component" value="Unassembled WGS sequence"/>
</dbReference>
<dbReference type="GO" id="GO:0046983">
    <property type="term" value="F:protein dimerization activity"/>
    <property type="evidence" value="ECO:0007669"/>
    <property type="project" value="InterPro"/>
</dbReference>
<evidence type="ECO:0000256" key="2">
    <source>
        <dbReference type="ARBA" id="ARBA00022679"/>
    </source>
</evidence>
<comment type="caution">
    <text evidence="8">The sequence shown here is derived from an EMBL/GenBank/DDBJ whole genome shotgun (WGS) entry which is preliminary data.</text>
</comment>
<dbReference type="GO" id="GO:0008171">
    <property type="term" value="F:O-methyltransferase activity"/>
    <property type="evidence" value="ECO:0007669"/>
    <property type="project" value="InterPro"/>
</dbReference>
<dbReference type="SUPFAM" id="SSF46785">
    <property type="entry name" value="Winged helix' DNA-binding domain"/>
    <property type="match status" value="1"/>
</dbReference>
<dbReference type="EMBL" id="MZMZ02002508">
    <property type="protein sequence ID" value="RQM25504.1"/>
    <property type="molecule type" value="Genomic_DNA"/>
</dbReference>
<keyword evidence="1" id="KW-0489">Methyltransferase</keyword>
<dbReference type="PANTHER" id="PTHR43712:SF2">
    <property type="entry name" value="O-METHYLTRANSFERASE CICE"/>
    <property type="match status" value="1"/>
</dbReference>
<dbReference type="PROSITE" id="PS51683">
    <property type="entry name" value="SAM_OMT_II"/>
    <property type="match status" value="1"/>
</dbReference>
<keyword evidence="9" id="KW-1185">Reference proteome</keyword>
<dbReference type="Gene3D" id="1.10.287.1350">
    <property type="match status" value="1"/>
</dbReference>
<organism evidence="8 9">
    <name type="scientific">Aphanomyces astaci</name>
    <name type="common">Crayfish plague agent</name>
    <dbReference type="NCBI Taxonomy" id="112090"/>
    <lineage>
        <taxon>Eukaryota</taxon>
        <taxon>Sar</taxon>
        <taxon>Stramenopiles</taxon>
        <taxon>Oomycota</taxon>
        <taxon>Saprolegniomycetes</taxon>
        <taxon>Saprolegniales</taxon>
        <taxon>Verrucalvaceae</taxon>
        <taxon>Aphanomyces</taxon>
    </lineage>
</organism>
<feature type="domain" description="O-methyltransferase C-terminal" evidence="5">
    <location>
        <begin position="464"/>
        <end position="678"/>
    </location>
</feature>
<evidence type="ECO:0000259" key="6">
    <source>
        <dbReference type="Pfam" id="PF01852"/>
    </source>
</evidence>
<evidence type="ECO:0000256" key="3">
    <source>
        <dbReference type="ARBA" id="ARBA00022691"/>
    </source>
</evidence>
<reference evidence="8" key="1">
    <citation type="submission" date="2018-07" db="EMBL/GenBank/DDBJ databases">
        <title>Annotation of Aphanomyces astaci genome assembly.</title>
        <authorList>
            <person name="Studholme D.J."/>
        </authorList>
    </citation>
    <scope>NUCLEOTIDE SEQUENCE [LARGE SCALE GENOMIC DNA]</scope>
    <source>
        <strain evidence="8">Pc</strain>
    </source>
</reference>
<sequence>MAPIGSSSRPHFPLHTTWTTGEGAHLRSTATAAFDALLEAVTASDHVGRNQTKHSRNHTQLVLPGIVTDVAAFFLDALDASDSVYCDRNHIDDTELLYVLKPRTMDQPLRFMGLRWSRFGAPLLCRPRDVCVVEYMDAFVDERGRRGWATCMQSVCHPSCPDFKPHHGLVRSTVHLSGYVAIESDVPGVIDVHVVLDWNFGMPPWARNAALAKRLQGLDKLDAYLKLKSLDHRPRHQQHVTHERVADKASHHNDNHDPLRRHVRDLPSSSNQSDHVSRQRALCQGDMSTSAPSFHSQPSNLTFASSPSMRTTMDDDFNGATFDSLHIPSHCGVCQAYLRHASYMPCQLCDKVEKNPAILLDKFNQVLAFRSVSAFSTLGVADYLGAHSSSTAATIASSLALHPSALFRVLCACANVGVVTQSCPHEADAMFTLTPMGECLLSNVPGSLRNVLDAWSRPGHWHAFQHFENAIKTGEAATHAAYGSDIWSYYRQHPQEQEVFASAMSDLSGAAIPPILGSVSFENASVIVDVGGSHGSLLAGALAKAPPQARGILFDLAPVVATAPANLAQFETGSRITAVAGSFFEFVPQGDVYLLKHILHDWSDEESVQILKTIARHANHGARVLVMELVLNSNVEAVAPVGGLLSPSIFMDLNMLSLCTGQERTAEQYAGLFAKAGLRYSKFTQTPSPYGIVEAIVE</sequence>
<feature type="domain" description="START" evidence="6">
    <location>
        <begin position="124"/>
        <end position="185"/>
    </location>
</feature>
<dbReference type="Gene3D" id="3.40.50.150">
    <property type="entry name" value="Vaccinia Virus protein VP39"/>
    <property type="match status" value="1"/>
</dbReference>
<evidence type="ECO:0000256" key="4">
    <source>
        <dbReference type="SAM" id="MobiDB-lite"/>
    </source>
</evidence>
<dbReference type="AlphaFoldDB" id="A0A3R7X2L1"/>
<dbReference type="GO" id="GO:0008289">
    <property type="term" value="F:lipid binding"/>
    <property type="evidence" value="ECO:0007669"/>
    <property type="project" value="InterPro"/>
</dbReference>
<dbReference type="VEuPathDB" id="FungiDB:H257_04943"/>
<dbReference type="SUPFAM" id="SSF55961">
    <property type="entry name" value="Bet v1-like"/>
    <property type="match status" value="1"/>
</dbReference>
<dbReference type="Gene3D" id="1.10.10.10">
    <property type="entry name" value="Winged helix-like DNA-binding domain superfamily/Winged helix DNA-binding domain"/>
    <property type="match status" value="1"/>
</dbReference>
<keyword evidence="2" id="KW-0808">Transferase</keyword>
<gene>
    <name evidence="8" type="ORF">B5M09_009389</name>
</gene>
<dbReference type="InterPro" id="IPR012967">
    <property type="entry name" value="COMT_dimerisation"/>
</dbReference>
<proteinExistence type="predicted"/>
<dbReference type="InterPro" id="IPR016461">
    <property type="entry name" value="COMT-like"/>
</dbReference>
<keyword evidence="3" id="KW-0949">S-adenosyl-L-methionine</keyword>
<dbReference type="Gene3D" id="3.30.530.20">
    <property type="match status" value="1"/>
</dbReference>
<dbReference type="InterPro" id="IPR036388">
    <property type="entry name" value="WH-like_DNA-bd_sf"/>
</dbReference>
<evidence type="ECO:0000256" key="1">
    <source>
        <dbReference type="ARBA" id="ARBA00022603"/>
    </source>
</evidence>
<dbReference type="InterPro" id="IPR036390">
    <property type="entry name" value="WH_DNA-bd_sf"/>
</dbReference>
<dbReference type="InterPro" id="IPR002913">
    <property type="entry name" value="START_lipid-bd_dom"/>
</dbReference>
<dbReference type="SUPFAM" id="SSF53335">
    <property type="entry name" value="S-adenosyl-L-methionine-dependent methyltransferases"/>
    <property type="match status" value="1"/>
</dbReference>